<evidence type="ECO:0000313" key="2">
    <source>
        <dbReference type="Proteomes" id="UP001147830"/>
    </source>
</evidence>
<proteinExistence type="predicted"/>
<dbReference type="AlphaFoldDB" id="A0A9X2WGS4"/>
<dbReference type="RefSeq" id="WP_260976787.1">
    <property type="nucleotide sequence ID" value="NZ_JAOANI010000020.1"/>
</dbReference>
<dbReference type="PROSITE" id="PS51257">
    <property type="entry name" value="PROKAR_LIPOPROTEIN"/>
    <property type="match status" value="1"/>
</dbReference>
<organism evidence="1 2">
    <name type="scientific">Thalassolituus pacificus</name>
    <dbReference type="NCBI Taxonomy" id="2975440"/>
    <lineage>
        <taxon>Bacteria</taxon>
        <taxon>Pseudomonadati</taxon>
        <taxon>Pseudomonadota</taxon>
        <taxon>Gammaproteobacteria</taxon>
        <taxon>Oceanospirillales</taxon>
        <taxon>Oceanospirillaceae</taxon>
        <taxon>Thalassolituus</taxon>
    </lineage>
</organism>
<comment type="caution">
    <text evidence="1">The sequence shown here is derived from an EMBL/GenBank/DDBJ whole genome shotgun (WGS) entry which is preliminary data.</text>
</comment>
<protein>
    <submittedName>
        <fullName evidence="1">Uncharacterized protein</fullName>
    </submittedName>
</protein>
<reference evidence="1" key="2">
    <citation type="submission" date="2022-08" db="EMBL/GenBank/DDBJ databases">
        <authorList>
            <person name="Dong C."/>
        </authorList>
    </citation>
    <scope>NUCLEOTIDE SEQUENCE</scope>
    <source>
        <strain evidence="1">59MF3M-4</strain>
    </source>
</reference>
<sequence>MNRSLFIFLLFLGGCGSGNEPPKGYIEACYGGDWNEKLVGKTPAYSAVIDVQKDQWPKLKVVLEKLAFDNNLEYFDSSEESKNLSMLYISACSNKGLWVHFDKRVWSFEGSDPHSPLPLIASVYIYDNEEIWKSIPEALDGLLKLNWPSAVNTNHSYESSLKNSLL</sequence>
<accession>A0A9X2WGS4</accession>
<name>A0A9X2WGS4_9GAMM</name>
<dbReference type="EMBL" id="JAOANI010000020">
    <property type="protein sequence ID" value="MCT7359924.1"/>
    <property type="molecule type" value="Genomic_DNA"/>
</dbReference>
<evidence type="ECO:0000313" key="1">
    <source>
        <dbReference type="EMBL" id="MCT7359924.1"/>
    </source>
</evidence>
<dbReference type="Proteomes" id="UP001147830">
    <property type="component" value="Unassembled WGS sequence"/>
</dbReference>
<gene>
    <name evidence="1" type="ORF">NYR02_12970</name>
</gene>
<reference evidence="1" key="1">
    <citation type="journal article" date="2022" name="Front. Microbiol.">
        <title>Genome-based taxonomic rearrangement of Oceanobacter-related bacteria including the description of Thalassolituus hydrocarbonoclasticus sp. nov. and Thalassolituus pacificus sp. nov. and emended description of the genus Thalassolituus.</title>
        <authorList>
            <person name="Dong C."/>
            <person name="Wei L."/>
            <person name="Wang J."/>
            <person name="Lai Q."/>
            <person name="Huang Z."/>
            <person name="Shao Z."/>
        </authorList>
    </citation>
    <scope>NUCLEOTIDE SEQUENCE</scope>
    <source>
        <strain evidence="1">59MF3M-4</strain>
    </source>
</reference>
<keyword evidence="2" id="KW-1185">Reference proteome</keyword>